<dbReference type="HOGENOM" id="CLU_163668_0_0_1"/>
<evidence type="ECO:0000313" key="1">
    <source>
        <dbReference type="EnsemblPlants" id="PGSC0003DMT400089753"/>
    </source>
</evidence>
<reference evidence="2" key="1">
    <citation type="journal article" date="2011" name="Nature">
        <title>Genome sequence and analysis of the tuber crop potato.</title>
        <authorList>
            <consortium name="The Potato Genome Sequencing Consortium"/>
        </authorList>
    </citation>
    <scope>NUCLEOTIDE SEQUENCE [LARGE SCALE GENOMIC DNA]</scope>
    <source>
        <strain evidence="2">cv. DM1-3 516 R44</strain>
    </source>
</reference>
<protein>
    <submittedName>
        <fullName evidence="1">Uncharacterized protein</fullName>
    </submittedName>
</protein>
<reference evidence="1" key="2">
    <citation type="submission" date="2015-06" db="UniProtKB">
        <authorList>
            <consortium name="EnsemblPlants"/>
        </authorList>
    </citation>
    <scope>IDENTIFICATION</scope>
    <source>
        <strain evidence="1">DM1-3 516 R44</strain>
    </source>
</reference>
<proteinExistence type="predicted"/>
<dbReference type="EnsemblPlants" id="PGSC0003DMT400089753">
    <property type="protein sequence ID" value="PGSC0003DMT400089753"/>
    <property type="gene ID" value="PGSC0003DMG400039324"/>
</dbReference>
<dbReference type="InParanoid" id="M1DIU9"/>
<sequence>MEARLQFVKFDDKEIKRLQLLSAIIICKMKLRTAHQKASQDFENIVMAHGDFRPQDMLIEKSTIDGKDNDDDYDHDEEGEKKLSGLLDCMVSVLNIFRKFLRLTLVHKRSRWNISKKENRYNTS</sequence>
<keyword evidence="2" id="KW-1185">Reference proteome</keyword>
<dbReference type="PaxDb" id="4113-PGSC0003DMT400089753"/>
<name>M1DIU9_SOLTU</name>
<accession>M1DIU9</accession>
<organism evidence="1 2">
    <name type="scientific">Solanum tuberosum</name>
    <name type="common">Potato</name>
    <dbReference type="NCBI Taxonomy" id="4113"/>
    <lineage>
        <taxon>Eukaryota</taxon>
        <taxon>Viridiplantae</taxon>
        <taxon>Streptophyta</taxon>
        <taxon>Embryophyta</taxon>
        <taxon>Tracheophyta</taxon>
        <taxon>Spermatophyta</taxon>
        <taxon>Magnoliopsida</taxon>
        <taxon>eudicotyledons</taxon>
        <taxon>Gunneridae</taxon>
        <taxon>Pentapetalae</taxon>
        <taxon>asterids</taxon>
        <taxon>lamiids</taxon>
        <taxon>Solanales</taxon>
        <taxon>Solanaceae</taxon>
        <taxon>Solanoideae</taxon>
        <taxon>Solaneae</taxon>
        <taxon>Solanum</taxon>
    </lineage>
</organism>
<evidence type="ECO:0000313" key="2">
    <source>
        <dbReference type="Proteomes" id="UP000011115"/>
    </source>
</evidence>
<dbReference type="Proteomes" id="UP000011115">
    <property type="component" value="Unassembled WGS sequence"/>
</dbReference>
<dbReference type="Gramene" id="PGSC0003DMT400089753">
    <property type="protein sequence ID" value="PGSC0003DMT400089753"/>
    <property type="gene ID" value="PGSC0003DMG400039324"/>
</dbReference>
<dbReference type="AlphaFoldDB" id="M1DIU9"/>